<name>A0A561E9E8_9MICO</name>
<dbReference type="Gene3D" id="1.10.287.1060">
    <property type="entry name" value="ESAT-6-like"/>
    <property type="match status" value="1"/>
</dbReference>
<protein>
    <submittedName>
        <fullName evidence="1">Uncharacterized protein</fullName>
    </submittedName>
</protein>
<evidence type="ECO:0000313" key="1">
    <source>
        <dbReference type="EMBL" id="TWE12244.1"/>
    </source>
</evidence>
<dbReference type="InterPro" id="IPR036689">
    <property type="entry name" value="ESAT-6-like_sf"/>
</dbReference>
<dbReference type="Proteomes" id="UP000318297">
    <property type="component" value="Unassembled WGS sequence"/>
</dbReference>
<proteinExistence type="predicted"/>
<organism evidence="1 2">
    <name type="scientific">Rudaeicoccus suwonensis</name>
    <dbReference type="NCBI Taxonomy" id="657409"/>
    <lineage>
        <taxon>Bacteria</taxon>
        <taxon>Bacillati</taxon>
        <taxon>Actinomycetota</taxon>
        <taxon>Actinomycetes</taxon>
        <taxon>Micrococcales</taxon>
        <taxon>Dermacoccaceae</taxon>
        <taxon>Rudaeicoccus</taxon>
    </lineage>
</organism>
<accession>A0A561E9E8</accession>
<dbReference type="AlphaFoldDB" id="A0A561E9E8"/>
<reference evidence="1 2" key="1">
    <citation type="submission" date="2019-06" db="EMBL/GenBank/DDBJ databases">
        <title>Sequencing the genomes of 1000 actinobacteria strains.</title>
        <authorList>
            <person name="Klenk H.-P."/>
        </authorList>
    </citation>
    <scope>NUCLEOTIDE SEQUENCE [LARGE SCALE GENOMIC DNA]</scope>
    <source>
        <strain evidence="1 2">DSM 19560</strain>
    </source>
</reference>
<sequence>MSLVSAVDPDQIAAQIRAVEAVAHELRAGGQRVAGARDLAQAGWSGAAAAQFGRAADSHVAVVEAMAGALDALTAGVHRFHGVVVDLAGRAERIHRERDDLRDSAVILHGRRQVATALGDVVAVAAIDRQLADGADRTARLDRESALLDGELSQAQTRLAVELSNVIPPGLLRQASEVTDCVALAGLVAGSIRMGAGQDARQAAWSRWRASLPDEATGVARAIVRGPERSQPAAGTSLAATALSRFTQAQALPRPPDGPLPGHRMRCGPVRSVVTRPWPRMRTGPVRRVIDDRLDLGITP</sequence>
<dbReference type="RefSeq" id="WP_145226093.1">
    <property type="nucleotide sequence ID" value="NZ_VIVQ01000001.1"/>
</dbReference>
<evidence type="ECO:0000313" key="2">
    <source>
        <dbReference type="Proteomes" id="UP000318297"/>
    </source>
</evidence>
<keyword evidence="2" id="KW-1185">Reference proteome</keyword>
<dbReference type="SUPFAM" id="SSF140453">
    <property type="entry name" value="EsxAB dimer-like"/>
    <property type="match status" value="1"/>
</dbReference>
<gene>
    <name evidence="1" type="ORF">BKA23_1044</name>
</gene>
<comment type="caution">
    <text evidence="1">The sequence shown here is derived from an EMBL/GenBank/DDBJ whole genome shotgun (WGS) entry which is preliminary data.</text>
</comment>
<dbReference type="EMBL" id="VIVQ01000001">
    <property type="protein sequence ID" value="TWE12244.1"/>
    <property type="molecule type" value="Genomic_DNA"/>
</dbReference>